<keyword evidence="3" id="KW-1185">Reference proteome</keyword>
<dbReference type="AlphaFoldDB" id="A0A8H4V842"/>
<name>A0A8H4V842_9HYPO</name>
<accession>A0A8H4V842</accession>
<feature type="region of interest" description="Disordered" evidence="1">
    <location>
        <begin position="1"/>
        <end position="112"/>
    </location>
</feature>
<proteinExistence type="predicted"/>
<evidence type="ECO:0000313" key="2">
    <source>
        <dbReference type="EMBL" id="KAF4511429.1"/>
    </source>
</evidence>
<dbReference type="EMBL" id="JAAVMX010000003">
    <property type="protein sequence ID" value="KAF4511429.1"/>
    <property type="molecule type" value="Genomic_DNA"/>
</dbReference>
<feature type="region of interest" description="Disordered" evidence="1">
    <location>
        <begin position="427"/>
        <end position="472"/>
    </location>
</feature>
<sequence>MSPRPRRRSARLATSAVKPRAAPELPSLAERDETPPRDKPQGLDTVLSPARPEFSTPVSSAVKPPHDEMHPSKVRPSMGEPSSALRLGFSDIPSKGEGRQAAAALTSTPSKMGGMLSSPFTFRFTREAADSTLSSDAKHMMDQIRDQAAKIKADLIAQKDDQGASPQASKTGGRVIAKLKGKSGRFSAAHMAEFSKMDSIAGHASAWRALDGRFTPAKSSLKRSPSKANLDATPLSQGSGIKATPSKATPSKARLVKTPDGRSKLRLKRTSSVHHHQTQDEHQEPIPATSPGKFLALARAGQRSTVKRLKQRYEDDSSSARPASHDATSLPRPVAHGENPGSLARSHSGIARLISPTKSSMAHAAGLKDSAVSMAMSSPKPSQPGIPKSASAMSLVSPSKPADLKRHIISPGRFNKVKSMLRGQKIDMDGTKSAIPQPASQVSQTPAPPRTDKALPPLPHTTPRRKFAKRMGFTPETTKAAMAQNSPSPQRPYRSPLQAVDAHHYASLDDVLAKPTSSNNSLYPDLSPLKRLIAPRSRGEKASSPSLAGTFTFRSDHTIKFQDTTSKDFGASPGQLGVRQVRGSMMPATHMPGSFPPPPSPSCHPNKENAAPSPARLLRGTAHGMPNKKRNRASSDEEDAENEAAERALKKRKNEHVPEGQALLAPRLMDKMPASGVNKGGIGRSPSKTPSRLPGRIHGSVSPSKKGSMLSVSRLNMLARPKKRG</sequence>
<gene>
    <name evidence="2" type="ORF">G6O67_003231</name>
</gene>
<feature type="region of interest" description="Disordered" evidence="1">
    <location>
        <begin position="586"/>
        <end position="725"/>
    </location>
</feature>
<feature type="compositionally biased region" description="Basic residues" evidence="1">
    <location>
        <begin position="264"/>
        <end position="276"/>
    </location>
</feature>
<protein>
    <recommendedName>
        <fullName evidence="4">Erythromycin esterase</fullName>
    </recommendedName>
</protein>
<reference evidence="2 3" key="1">
    <citation type="journal article" date="2020" name="Genome Biol. Evol.">
        <title>A new high-quality draft genome assembly of the Chinese cordyceps Ophiocordyceps sinensis.</title>
        <authorList>
            <person name="Shu R."/>
            <person name="Zhang J."/>
            <person name="Meng Q."/>
            <person name="Zhang H."/>
            <person name="Zhou G."/>
            <person name="Li M."/>
            <person name="Wu P."/>
            <person name="Zhao Y."/>
            <person name="Chen C."/>
            <person name="Qin Q."/>
        </authorList>
    </citation>
    <scope>NUCLEOTIDE SEQUENCE [LARGE SCALE GENOMIC DNA]</scope>
    <source>
        <strain evidence="2 3">IOZ07</strain>
    </source>
</reference>
<evidence type="ECO:0000313" key="3">
    <source>
        <dbReference type="Proteomes" id="UP000557566"/>
    </source>
</evidence>
<dbReference type="Proteomes" id="UP000557566">
    <property type="component" value="Unassembled WGS sequence"/>
</dbReference>
<feature type="compositionally biased region" description="Polar residues" evidence="1">
    <location>
        <begin position="701"/>
        <end position="714"/>
    </location>
</feature>
<evidence type="ECO:0008006" key="4">
    <source>
        <dbReference type="Google" id="ProtNLM"/>
    </source>
</evidence>
<organism evidence="2 3">
    <name type="scientific">Ophiocordyceps sinensis</name>
    <dbReference type="NCBI Taxonomy" id="72228"/>
    <lineage>
        <taxon>Eukaryota</taxon>
        <taxon>Fungi</taxon>
        <taxon>Dikarya</taxon>
        <taxon>Ascomycota</taxon>
        <taxon>Pezizomycotina</taxon>
        <taxon>Sordariomycetes</taxon>
        <taxon>Hypocreomycetidae</taxon>
        <taxon>Hypocreales</taxon>
        <taxon>Ophiocordycipitaceae</taxon>
        <taxon>Ophiocordyceps</taxon>
    </lineage>
</organism>
<feature type="region of interest" description="Disordered" evidence="1">
    <location>
        <begin position="216"/>
        <end position="411"/>
    </location>
</feature>
<feature type="compositionally biased region" description="Basic and acidic residues" evidence="1">
    <location>
        <begin position="29"/>
        <end position="41"/>
    </location>
</feature>
<dbReference type="OrthoDB" id="5204833at2759"/>
<feature type="compositionally biased region" description="Basic residues" evidence="1">
    <location>
        <begin position="1"/>
        <end position="10"/>
    </location>
</feature>
<comment type="caution">
    <text evidence="2">The sequence shown here is derived from an EMBL/GenBank/DDBJ whole genome shotgun (WGS) entry which is preliminary data.</text>
</comment>
<evidence type="ECO:0000256" key="1">
    <source>
        <dbReference type="SAM" id="MobiDB-lite"/>
    </source>
</evidence>